<protein>
    <submittedName>
        <fullName evidence="1">Uncharacterized protein</fullName>
    </submittedName>
</protein>
<evidence type="ECO:0000313" key="1">
    <source>
        <dbReference type="EMBL" id="ETV91792.1"/>
    </source>
</evidence>
<dbReference type="VEuPathDB" id="FungiDB:H310_13637"/>
<dbReference type="EMBL" id="KI914006">
    <property type="protein sequence ID" value="ETV91792.1"/>
    <property type="molecule type" value="Genomic_DNA"/>
</dbReference>
<reference evidence="1" key="1">
    <citation type="submission" date="2013-12" db="EMBL/GenBank/DDBJ databases">
        <title>The Genome Sequence of Aphanomyces invadans NJM9701.</title>
        <authorList>
            <consortium name="The Broad Institute Genomics Platform"/>
            <person name="Russ C."/>
            <person name="Tyler B."/>
            <person name="van West P."/>
            <person name="Dieguez-Uribeondo J."/>
            <person name="Young S.K."/>
            <person name="Zeng Q."/>
            <person name="Gargeya S."/>
            <person name="Fitzgerald M."/>
            <person name="Abouelleil A."/>
            <person name="Alvarado L."/>
            <person name="Chapman S.B."/>
            <person name="Gainer-Dewar J."/>
            <person name="Goldberg J."/>
            <person name="Griggs A."/>
            <person name="Gujja S."/>
            <person name="Hansen M."/>
            <person name="Howarth C."/>
            <person name="Imamovic A."/>
            <person name="Ireland A."/>
            <person name="Larimer J."/>
            <person name="McCowan C."/>
            <person name="Murphy C."/>
            <person name="Pearson M."/>
            <person name="Poon T.W."/>
            <person name="Priest M."/>
            <person name="Roberts A."/>
            <person name="Saif S."/>
            <person name="Shea T."/>
            <person name="Sykes S."/>
            <person name="Wortman J."/>
            <person name="Nusbaum C."/>
            <person name="Birren B."/>
        </authorList>
    </citation>
    <scope>NUCLEOTIDE SEQUENCE [LARGE SCALE GENOMIC DNA]</scope>
    <source>
        <strain evidence="1">NJM9701</strain>
    </source>
</reference>
<gene>
    <name evidence="1" type="ORF">H310_13637</name>
</gene>
<proteinExistence type="predicted"/>
<sequence>MLTTPPLPPFHPISMVLHCRRSSGMPGFTTFYPATFRSVIPFLLASLVYHCKWLKATLAVDHPLFLSHVWTSGTIPSLTTHVLSGVLKNKISGLVASGIPPHIPWSLQVA</sequence>
<name>A0A024TEL3_9STRA</name>
<dbReference type="OrthoDB" id="78568at2759"/>
<dbReference type="GeneID" id="20090687"/>
<organism evidence="1">
    <name type="scientific">Aphanomyces invadans</name>
    <dbReference type="NCBI Taxonomy" id="157072"/>
    <lineage>
        <taxon>Eukaryota</taxon>
        <taxon>Sar</taxon>
        <taxon>Stramenopiles</taxon>
        <taxon>Oomycota</taxon>
        <taxon>Saprolegniomycetes</taxon>
        <taxon>Saprolegniales</taxon>
        <taxon>Verrucalvaceae</taxon>
        <taxon>Aphanomyces</taxon>
    </lineage>
</organism>
<dbReference type="AlphaFoldDB" id="A0A024TEL3"/>
<accession>A0A024TEL3</accession>
<dbReference type="RefSeq" id="XP_008879429.1">
    <property type="nucleotide sequence ID" value="XM_008881207.1"/>
</dbReference>